<keyword evidence="4" id="KW-0694">RNA-binding</keyword>
<dbReference type="PROSITE" id="PS50889">
    <property type="entry name" value="S4"/>
    <property type="match status" value="1"/>
</dbReference>
<dbReference type="InterPro" id="IPR006225">
    <property type="entry name" value="PsdUridine_synth_RluC/D"/>
</dbReference>
<dbReference type="InterPro" id="IPR020103">
    <property type="entry name" value="PsdUridine_synth_cat_dom_sf"/>
</dbReference>
<dbReference type="SUPFAM" id="SSF55174">
    <property type="entry name" value="Alpha-L RNA-binding motif"/>
    <property type="match status" value="1"/>
</dbReference>
<accession>I4ANZ2</accession>
<dbReference type="GO" id="GO:0000455">
    <property type="term" value="P:enzyme-directed rRNA pseudouridine synthesis"/>
    <property type="evidence" value="ECO:0007669"/>
    <property type="project" value="TreeGrafter"/>
</dbReference>
<dbReference type="HOGENOM" id="CLU_016902_4_3_10"/>
<dbReference type="PANTHER" id="PTHR21600">
    <property type="entry name" value="MITOCHONDRIAL RNA PSEUDOURIDINE SYNTHASE"/>
    <property type="match status" value="1"/>
</dbReference>
<dbReference type="AlphaFoldDB" id="I4ANZ2"/>
<keyword evidence="7" id="KW-1185">Reference proteome</keyword>
<dbReference type="CDD" id="cd02869">
    <property type="entry name" value="PseudoU_synth_RluA_like"/>
    <property type="match status" value="1"/>
</dbReference>
<comment type="similarity">
    <text evidence="1">Belongs to the pseudouridine synthase RluA family.</text>
</comment>
<evidence type="ECO:0000256" key="4">
    <source>
        <dbReference type="PROSITE-ProRule" id="PRU00182"/>
    </source>
</evidence>
<dbReference type="Pfam" id="PF00849">
    <property type="entry name" value="PseudoU_synth_2"/>
    <property type="match status" value="1"/>
</dbReference>
<evidence type="ECO:0000256" key="3">
    <source>
        <dbReference type="PIRSR" id="PIRSR606225-1"/>
    </source>
</evidence>
<reference evidence="7" key="1">
    <citation type="submission" date="2012-06" db="EMBL/GenBank/DDBJ databases">
        <title>The complete genome of Flexibacter litoralis DSM 6794.</title>
        <authorList>
            <person name="Lucas S."/>
            <person name="Copeland A."/>
            <person name="Lapidus A."/>
            <person name="Glavina del Rio T."/>
            <person name="Dalin E."/>
            <person name="Tice H."/>
            <person name="Bruce D."/>
            <person name="Goodwin L."/>
            <person name="Pitluck S."/>
            <person name="Peters L."/>
            <person name="Ovchinnikova G."/>
            <person name="Lu M."/>
            <person name="Kyrpides N."/>
            <person name="Mavromatis K."/>
            <person name="Ivanova N."/>
            <person name="Brettin T."/>
            <person name="Detter J.C."/>
            <person name="Han C."/>
            <person name="Larimer F."/>
            <person name="Land M."/>
            <person name="Hauser L."/>
            <person name="Markowitz V."/>
            <person name="Cheng J.-F."/>
            <person name="Hugenholtz P."/>
            <person name="Woyke T."/>
            <person name="Wu D."/>
            <person name="Spring S."/>
            <person name="Lang E."/>
            <person name="Kopitz M."/>
            <person name="Brambilla E."/>
            <person name="Klenk H.-P."/>
            <person name="Eisen J.A."/>
        </authorList>
    </citation>
    <scope>NUCLEOTIDE SEQUENCE [LARGE SCALE GENOMIC DNA]</scope>
    <source>
        <strain evidence="7">ATCC 23117 / DSM 6794 / NBRC 15988 / NCIMB 1366 / Sio-4</strain>
    </source>
</reference>
<dbReference type="KEGG" id="fli:Fleli_3348"/>
<dbReference type="PANTHER" id="PTHR21600:SF44">
    <property type="entry name" value="RIBOSOMAL LARGE SUBUNIT PSEUDOURIDINE SYNTHASE D"/>
    <property type="match status" value="1"/>
</dbReference>
<dbReference type="STRING" id="880071.Fleli_3348"/>
<dbReference type="Gene3D" id="3.10.290.10">
    <property type="entry name" value="RNA-binding S4 domain"/>
    <property type="match status" value="1"/>
</dbReference>
<evidence type="ECO:0000256" key="2">
    <source>
        <dbReference type="ARBA" id="ARBA00023235"/>
    </source>
</evidence>
<dbReference type="InterPro" id="IPR006145">
    <property type="entry name" value="PsdUridine_synth_RsuA/RluA"/>
</dbReference>
<dbReference type="GO" id="GO:0003723">
    <property type="term" value="F:RNA binding"/>
    <property type="evidence" value="ECO:0007669"/>
    <property type="project" value="UniProtKB-KW"/>
</dbReference>
<dbReference type="RefSeq" id="WP_014799104.1">
    <property type="nucleotide sequence ID" value="NC_018018.1"/>
</dbReference>
<proteinExistence type="inferred from homology"/>
<dbReference type="NCBIfam" id="TIGR00005">
    <property type="entry name" value="rluA_subfam"/>
    <property type="match status" value="1"/>
</dbReference>
<dbReference type="CDD" id="cd00165">
    <property type="entry name" value="S4"/>
    <property type="match status" value="1"/>
</dbReference>
<dbReference type="eggNOG" id="COG0564">
    <property type="taxonomic scope" value="Bacteria"/>
</dbReference>
<feature type="active site" evidence="3">
    <location>
        <position position="217"/>
    </location>
</feature>
<dbReference type="SMART" id="SM00363">
    <property type="entry name" value="S4"/>
    <property type="match status" value="1"/>
</dbReference>
<organism evidence="6 7">
    <name type="scientific">Bernardetia litoralis (strain ATCC 23117 / DSM 6794 / NBRC 15988 / NCIMB 1366 / Fx l1 / Sio-4)</name>
    <name type="common">Flexibacter litoralis</name>
    <dbReference type="NCBI Taxonomy" id="880071"/>
    <lineage>
        <taxon>Bacteria</taxon>
        <taxon>Pseudomonadati</taxon>
        <taxon>Bacteroidota</taxon>
        <taxon>Cytophagia</taxon>
        <taxon>Cytophagales</taxon>
        <taxon>Bernardetiaceae</taxon>
        <taxon>Bernardetia</taxon>
    </lineage>
</organism>
<keyword evidence="2" id="KW-0413">Isomerase</keyword>
<evidence type="ECO:0000259" key="5">
    <source>
        <dbReference type="SMART" id="SM00363"/>
    </source>
</evidence>
<evidence type="ECO:0000313" key="6">
    <source>
        <dbReference type="EMBL" id="AFM05677.1"/>
    </source>
</evidence>
<feature type="domain" description="RNA-binding S4" evidence="5">
    <location>
        <begin position="96"/>
        <end position="162"/>
    </location>
</feature>
<dbReference type="Proteomes" id="UP000006054">
    <property type="component" value="Chromosome"/>
</dbReference>
<gene>
    <name evidence="6" type="ordered locus">Fleli_3348</name>
</gene>
<dbReference type="SUPFAM" id="SSF55120">
    <property type="entry name" value="Pseudouridine synthase"/>
    <property type="match status" value="1"/>
</dbReference>
<dbReference type="InterPro" id="IPR050188">
    <property type="entry name" value="RluA_PseudoU_synthase"/>
</dbReference>
<dbReference type="Pfam" id="PF01479">
    <property type="entry name" value="S4"/>
    <property type="match status" value="1"/>
</dbReference>
<dbReference type="Gene3D" id="3.30.2350.10">
    <property type="entry name" value="Pseudouridine synthase"/>
    <property type="match status" value="1"/>
</dbReference>
<evidence type="ECO:0000313" key="7">
    <source>
        <dbReference type="Proteomes" id="UP000006054"/>
    </source>
</evidence>
<dbReference type="InterPro" id="IPR002942">
    <property type="entry name" value="S4_RNA-bd"/>
</dbReference>
<dbReference type="InterPro" id="IPR036986">
    <property type="entry name" value="S4_RNA-bd_sf"/>
</dbReference>
<name>I4ANZ2_BERLS</name>
<dbReference type="EMBL" id="CP003345">
    <property type="protein sequence ID" value="AFM05677.1"/>
    <property type="molecule type" value="Genomic_DNA"/>
</dbReference>
<protein>
    <submittedName>
        <fullName evidence="6">Pseudouridine synthase, RluA family</fullName>
    </submittedName>
</protein>
<dbReference type="PATRIC" id="fig|880071.3.peg.3351"/>
<sequence length="405" mass="46969">MISNQTKIITQPKLFTIFAKDFISQTDKDKVNTENNDTKNTEFTESKFIENEKIEETKESKIEMAIPLDEPFDDDEDEENLYEHYRVKVDGKQELLRIDKYLMERLPRVTRNRLKNAIKGAYVKVNEKLVKPSYKVLPHDVITVRLPDPVRDLKKVEPENIPLNVVYEDKDLMVVQKPAGMVSHPATNNWTGTLANAVAYHMEQNGEDFLGLSHRIDKDTTGLLVIAKTPEARDFIGKQFFHHTIERTYLALVWGEVKEDKGTIEGHIARGKNDRRIMTVLPDGERGKRAITHYKVVKRLRYVTLVQCNLETGRTHQIRAHMKHIGHPLFNDSFYGGNRILQGSVFSKYKSFVENCFGILPRQALHAKSLGFEHPTTKEWIQFDSELPKDITDVIEKWENYVKYT</sequence>
<dbReference type="GO" id="GO:0120159">
    <property type="term" value="F:rRNA pseudouridine synthase activity"/>
    <property type="evidence" value="ECO:0007669"/>
    <property type="project" value="UniProtKB-ARBA"/>
</dbReference>
<evidence type="ECO:0000256" key="1">
    <source>
        <dbReference type="ARBA" id="ARBA00010876"/>
    </source>
</evidence>